<dbReference type="InterPro" id="IPR012902">
    <property type="entry name" value="N_methyl_site"/>
</dbReference>
<evidence type="ECO:0000259" key="1">
    <source>
        <dbReference type="Pfam" id="PF07596"/>
    </source>
</evidence>
<proteinExistence type="predicted"/>
<dbReference type="PANTHER" id="PTHR30093">
    <property type="entry name" value="GENERAL SECRETION PATHWAY PROTEIN G"/>
    <property type="match status" value="1"/>
</dbReference>
<dbReference type="PROSITE" id="PS00409">
    <property type="entry name" value="PROKAR_NTER_METHYL"/>
    <property type="match status" value="1"/>
</dbReference>
<dbReference type="NCBIfam" id="TIGR02532">
    <property type="entry name" value="IV_pilin_GFxxxE"/>
    <property type="match status" value="1"/>
</dbReference>
<protein>
    <submittedName>
        <fullName evidence="2">Prepilin-type cleavage/methylation domain-containing protein</fullName>
    </submittedName>
</protein>
<accession>A0A2S8G989</accession>
<name>A0A2S8G989_9BACT</name>
<evidence type="ECO:0000313" key="3">
    <source>
        <dbReference type="Proteomes" id="UP000239388"/>
    </source>
</evidence>
<feature type="domain" description="DUF1559" evidence="1">
    <location>
        <begin position="29"/>
        <end position="313"/>
    </location>
</feature>
<dbReference type="Proteomes" id="UP000239388">
    <property type="component" value="Unassembled WGS sequence"/>
</dbReference>
<evidence type="ECO:0000313" key="2">
    <source>
        <dbReference type="EMBL" id="PQO41025.1"/>
    </source>
</evidence>
<dbReference type="SUPFAM" id="SSF54523">
    <property type="entry name" value="Pili subunits"/>
    <property type="match status" value="1"/>
</dbReference>
<organism evidence="2 3">
    <name type="scientific">Blastopirellula marina</name>
    <dbReference type="NCBI Taxonomy" id="124"/>
    <lineage>
        <taxon>Bacteria</taxon>
        <taxon>Pseudomonadati</taxon>
        <taxon>Planctomycetota</taxon>
        <taxon>Planctomycetia</taxon>
        <taxon>Pirellulales</taxon>
        <taxon>Pirellulaceae</taxon>
        <taxon>Blastopirellula</taxon>
    </lineage>
</organism>
<reference evidence="2 3" key="1">
    <citation type="submission" date="2018-02" db="EMBL/GenBank/DDBJ databases">
        <title>Comparative genomes isolates from brazilian mangrove.</title>
        <authorList>
            <person name="Araujo J.E."/>
            <person name="Taketani R.G."/>
            <person name="Silva M.C.P."/>
            <person name="Loureco M.V."/>
            <person name="Andreote F.D."/>
        </authorList>
    </citation>
    <scope>NUCLEOTIDE SEQUENCE [LARGE SCALE GENOMIC DNA]</scope>
    <source>
        <strain evidence="2 3">NAP PRIS-MGV</strain>
    </source>
</reference>
<gene>
    <name evidence="2" type="ORF">C5Y98_03415</name>
</gene>
<dbReference type="InterPro" id="IPR027558">
    <property type="entry name" value="Pre_pil_HX9DG_C"/>
</dbReference>
<dbReference type="Pfam" id="PF07596">
    <property type="entry name" value="SBP_bac_10"/>
    <property type="match status" value="1"/>
</dbReference>
<sequence length="347" mass="37135">MRRGFTLVELLVVIAIIGVLIALLLPAVQQAREAARRMSCTNKLKQLGLAMHNYHDTFGRLPAMAGGTRENDARLSGWIGLLPFFEQKALYDQISSGNGTHPSFGPRPWNDFAPFKTSQFDMLLCPSEPANPIFENLPSSNYAFSVGDTSLYIKGYNDAMSSAIESRGVFSQYNYLGFKSITDGLSNTVMLGEKALGTDGSQKIKSAYAVTGTPWVGSTFQDINPGVCYAMRGGNGQYAPSVSSFYTRGGRRWTDGTVNFQGFGTILPPNGPSCSRSGQDWKESIVSASSYHPGGVDTLFSDGSVSFVTDTIDCGDLSKTVNVSGPSPYGVWGALGSKSGGESANLP</sequence>
<dbReference type="NCBIfam" id="TIGR04294">
    <property type="entry name" value="pre_pil_HX9DG"/>
    <property type="match status" value="1"/>
</dbReference>
<dbReference type="Gene3D" id="3.30.700.10">
    <property type="entry name" value="Glycoprotein, Type 4 Pilin"/>
    <property type="match status" value="1"/>
</dbReference>
<dbReference type="EMBL" id="PUIB01000006">
    <property type="protein sequence ID" value="PQO41025.1"/>
    <property type="molecule type" value="Genomic_DNA"/>
</dbReference>
<dbReference type="AlphaFoldDB" id="A0A2S8G989"/>
<dbReference type="Pfam" id="PF07963">
    <property type="entry name" value="N_methyl"/>
    <property type="match status" value="1"/>
</dbReference>
<dbReference type="InterPro" id="IPR011453">
    <property type="entry name" value="DUF1559"/>
</dbReference>
<dbReference type="PANTHER" id="PTHR30093:SF2">
    <property type="entry name" value="TYPE II SECRETION SYSTEM PROTEIN H"/>
    <property type="match status" value="1"/>
</dbReference>
<comment type="caution">
    <text evidence="2">The sequence shown here is derived from an EMBL/GenBank/DDBJ whole genome shotgun (WGS) entry which is preliminary data.</text>
</comment>
<dbReference type="InterPro" id="IPR045584">
    <property type="entry name" value="Pilin-like"/>
</dbReference>
<dbReference type="OrthoDB" id="241541at2"/>